<protein>
    <submittedName>
        <fullName evidence="2">Ground-like domain-containing protein</fullName>
    </submittedName>
</protein>
<sequence length="96" mass="10806">MQQTLKHLPEKRKSARRIQSAGNAFIYLQTIKTKEVMLCGISSGSGQSTADCRLCVIQTLRKLLILRHYFSFDFITRVASIIVEKNTRVKGNYAGG</sequence>
<dbReference type="WBParaSite" id="ALUE_0000695401-mRNA-1">
    <property type="protein sequence ID" value="ALUE_0000695401-mRNA-1"/>
    <property type="gene ID" value="ALUE_0000695401"/>
</dbReference>
<name>A0A0M3HVH5_ASCLU</name>
<evidence type="ECO:0000313" key="1">
    <source>
        <dbReference type="Proteomes" id="UP000036681"/>
    </source>
</evidence>
<dbReference type="AlphaFoldDB" id="A0A0M3HVH5"/>
<accession>A0A0M3HVH5</accession>
<reference evidence="2" key="1">
    <citation type="submission" date="2017-02" db="UniProtKB">
        <authorList>
            <consortium name="WormBaseParasite"/>
        </authorList>
    </citation>
    <scope>IDENTIFICATION</scope>
</reference>
<dbReference type="Proteomes" id="UP000036681">
    <property type="component" value="Unplaced"/>
</dbReference>
<evidence type="ECO:0000313" key="2">
    <source>
        <dbReference type="WBParaSite" id="ALUE_0000695401-mRNA-1"/>
    </source>
</evidence>
<proteinExistence type="predicted"/>
<keyword evidence="1" id="KW-1185">Reference proteome</keyword>
<organism evidence="1 2">
    <name type="scientific">Ascaris lumbricoides</name>
    <name type="common">Giant roundworm</name>
    <dbReference type="NCBI Taxonomy" id="6252"/>
    <lineage>
        <taxon>Eukaryota</taxon>
        <taxon>Metazoa</taxon>
        <taxon>Ecdysozoa</taxon>
        <taxon>Nematoda</taxon>
        <taxon>Chromadorea</taxon>
        <taxon>Rhabditida</taxon>
        <taxon>Spirurina</taxon>
        <taxon>Ascaridomorpha</taxon>
        <taxon>Ascaridoidea</taxon>
        <taxon>Ascarididae</taxon>
        <taxon>Ascaris</taxon>
    </lineage>
</organism>